<dbReference type="EMBL" id="JACEIQ010000012">
    <property type="protein sequence ID" value="MBA4495066.1"/>
    <property type="molecule type" value="Genomic_DNA"/>
</dbReference>
<dbReference type="InterPro" id="IPR011008">
    <property type="entry name" value="Dimeric_a/b-barrel"/>
</dbReference>
<dbReference type="AlphaFoldDB" id="A0A7W1WS64"/>
<feature type="domain" description="YCII-related" evidence="2">
    <location>
        <begin position="4"/>
        <end position="82"/>
    </location>
</feature>
<dbReference type="RefSeq" id="WP_181752312.1">
    <property type="nucleotide sequence ID" value="NZ_JACEIQ010000012.1"/>
</dbReference>
<sequence length="101" mass="11643">MKQFVVRLSDKQKHLMTAKLITDHVNYLRQLKEVGRLPFCGPCTDGTAIMILKADSREEAEKLLASDPFSAVDYYKSRDMIEVEEATLENNFHLDRVLENI</sequence>
<dbReference type="PANTHER" id="PTHR37828">
    <property type="entry name" value="GSR2449 PROTEIN"/>
    <property type="match status" value="1"/>
</dbReference>
<dbReference type="SUPFAM" id="SSF54909">
    <property type="entry name" value="Dimeric alpha+beta barrel"/>
    <property type="match status" value="1"/>
</dbReference>
<evidence type="ECO:0000313" key="4">
    <source>
        <dbReference type="Proteomes" id="UP000535491"/>
    </source>
</evidence>
<reference evidence="3 4" key="1">
    <citation type="submission" date="2020-07" db="EMBL/GenBank/DDBJ databases">
        <authorList>
            <person name="Feng H."/>
        </authorList>
    </citation>
    <scope>NUCLEOTIDE SEQUENCE [LARGE SCALE GENOMIC DNA]</scope>
    <source>
        <strain evidence="4">s-10</strain>
    </source>
</reference>
<evidence type="ECO:0000313" key="3">
    <source>
        <dbReference type="EMBL" id="MBA4495066.1"/>
    </source>
</evidence>
<evidence type="ECO:0000259" key="2">
    <source>
        <dbReference type="Pfam" id="PF03795"/>
    </source>
</evidence>
<accession>A0A7W1WS64</accession>
<protein>
    <recommendedName>
        <fullName evidence="2">YCII-related domain-containing protein</fullName>
    </recommendedName>
</protein>
<dbReference type="Gene3D" id="3.30.70.1060">
    <property type="entry name" value="Dimeric alpha+beta barrel"/>
    <property type="match status" value="1"/>
</dbReference>
<dbReference type="InterPro" id="IPR005545">
    <property type="entry name" value="YCII"/>
</dbReference>
<name>A0A7W1WS64_9BACL</name>
<comment type="similarity">
    <text evidence="1">Belongs to the YciI family.</text>
</comment>
<dbReference type="Pfam" id="PF03795">
    <property type="entry name" value="YCII"/>
    <property type="match status" value="1"/>
</dbReference>
<proteinExistence type="inferred from homology"/>
<gene>
    <name evidence="3" type="ORF">H1191_12175</name>
</gene>
<evidence type="ECO:0000256" key="1">
    <source>
        <dbReference type="ARBA" id="ARBA00007689"/>
    </source>
</evidence>
<dbReference type="Proteomes" id="UP000535491">
    <property type="component" value="Unassembled WGS sequence"/>
</dbReference>
<comment type="caution">
    <text evidence="3">The sequence shown here is derived from an EMBL/GenBank/DDBJ whole genome shotgun (WGS) entry which is preliminary data.</text>
</comment>
<organism evidence="3 4">
    <name type="scientific">Paenactinomyces guangxiensis</name>
    <dbReference type="NCBI Taxonomy" id="1490290"/>
    <lineage>
        <taxon>Bacteria</taxon>
        <taxon>Bacillati</taxon>
        <taxon>Bacillota</taxon>
        <taxon>Bacilli</taxon>
        <taxon>Bacillales</taxon>
        <taxon>Thermoactinomycetaceae</taxon>
        <taxon>Paenactinomyces</taxon>
    </lineage>
</organism>
<keyword evidence="4" id="KW-1185">Reference proteome</keyword>
<dbReference type="PANTHER" id="PTHR37828:SF1">
    <property type="entry name" value="YCII-RELATED DOMAIN-CONTAINING PROTEIN"/>
    <property type="match status" value="1"/>
</dbReference>